<name>A0A8C5V1G8_MICMU</name>
<gene>
    <name evidence="2" type="primary">GNRH2</name>
</gene>
<organism evidence="2 3">
    <name type="scientific">Microcebus murinus</name>
    <name type="common">Gray mouse lemur</name>
    <name type="synonym">Lemur murinus</name>
    <dbReference type="NCBI Taxonomy" id="30608"/>
    <lineage>
        <taxon>Eukaryota</taxon>
        <taxon>Metazoa</taxon>
        <taxon>Chordata</taxon>
        <taxon>Craniata</taxon>
        <taxon>Vertebrata</taxon>
        <taxon>Euteleostomi</taxon>
        <taxon>Mammalia</taxon>
        <taxon>Eutheria</taxon>
        <taxon>Euarchontoglires</taxon>
        <taxon>Primates</taxon>
        <taxon>Strepsirrhini</taxon>
        <taxon>Lemuriformes</taxon>
        <taxon>Cheirogaleidae</taxon>
        <taxon>Microcebus</taxon>
    </lineage>
</organism>
<sequence>MASSRLSLVVLLLPAQHWSHDPQNALRTPGEILGTAAGSPAQTACSLPSDTLTSLKDRVPWEGRTMTQWWFKPLAGRGWRRAPAPGDGKV</sequence>
<accession>A0A8C5V1G8</accession>
<keyword evidence="3" id="KW-1185">Reference proteome</keyword>
<dbReference type="AlphaFoldDB" id="A0A8C5V1G8"/>
<evidence type="ECO:0000313" key="3">
    <source>
        <dbReference type="Proteomes" id="UP000694394"/>
    </source>
</evidence>
<dbReference type="Proteomes" id="UP000694394">
    <property type="component" value="Chromosome 18"/>
</dbReference>
<keyword evidence="1" id="KW-0732">Signal</keyword>
<evidence type="ECO:0000256" key="1">
    <source>
        <dbReference type="SAM" id="SignalP"/>
    </source>
</evidence>
<evidence type="ECO:0000313" key="2">
    <source>
        <dbReference type="Ensembl" id="ENSMICP00000012565.3"/>
    </source>
</evidence>
<feature type="signal peptide" evidence="1">
    <location>
        <begin position="1"/>
        <end position="19"/>
    </location>
</feature>
<dbReference type="Ensembl" id="ENSMICT00000013775.3">
    <property type="protein sequence ID" value="ENSMICP00000012565.3"/>
    <property type="gene ID" value="ENSMICG00000013781.3"/>
</dbReference>
<proteinExistence type="predicted"/>
<feature type="chain" id="PRO_5034812148" evidence="1">
    <location>
        <begin position="20"/>
        <end position="90"/>
    </location>
</feature>
<dbReference type="EMBL" id="ABDC03021662">
    <property type="status" value="NOT_ANNOTATED_CDS"/>
    <property type="molecule type" value="Genomic_DNA"/>
</dbReference>
<dbReference type="GeneTree" id="ENSGT01050000247620"/>
<protein>
    <submittedName>
        <fullName evidence="2">Gonadotropin releasing hormone 2</fullName>
    </submittedName>
</protein>
<reference evidence="2" key="1">
    <citation type="submission" date="2016-12" db="EMBL/GenBank/DDBJ databases">
        <title>Mouse lemur reference genome and diversity panel.</title>
        <authorList>
            <person name="Harris R."/>
            <person name="Larsen P."/>
            <person name="Liu Y."/>
            <person name="Hughes D.S."/>
            <person name="Murali S."/>
            <person name="Raveendran M."/>
            <person name="Korchina V."/>
            <person name="Wang M."/>
            <person name="Jhangiani S."/>
            <person name="Bandaranaike D."/>
            <person name="Bellair M."/>
            <person name="Blankenburg K."/>
            <person name="Chao H."/>
            <person name="Dahdouli M."/>
            <person name="Dinh H."/>
            <person name="Doddapaneni H."/>
            <person name="English A."/>
            <person name="Firestine M."/>
            <person name="Gnanaolivu R."/>
            <person name="Gross S."/>
            <person name="Hernandez B."/>
            <person name="Javaid M."/>
            <person name="Jayaseelan J."/>
            <person name="Jones J."/>
            <person name="Khan Z."/>
            <person name="Kovar C."/>
            <person name="Kurapati P."/>
            <person name="Le B."/>
            <person name="Lee S."/>
            <person name="Li M."/>
            <person name="Mathew T."/>
            <person name="Narasimhan A."/>
            <person name="Ngo D."/>
            <person name="Nguyen L."/>
            <person name="Okwuonu G."/>
            <person name="Ongeri F."/>
            <person name="Osuji N."/>
            <person name="Pu L.-L."/>
            <person name="Puazo M."/>
            <person name="Quiroz J."/>
            <person name="Raj R."/>
            <person name="Rajbhandari K."/>
            <person name="Reid J.G."/>
            <person name="Santibanez J."/>
            <person name="Sexton D."/>
            <person name="Skinner E."/>
            <person name="Vee V."/>
            <person name="Weissenberger G."/>
            <person name="Wu Y."/>
            <person name="Xin Y."/>
            <person name="Han Y."/>
            <person name="Campbell C."/>
            <person name="Brown A."/>
            <person name="Sullivan B."/>
            <person name="Shelton J."/>
            <person name="Brown S."/>
            <person name="Dudchenko O."/>
            <person name="Machol I."/>
            <person name="Durand N."/>
            <person name="Shamim M."/>
            <person name="Lieberman A."/>
            <person name="Muzny D.M."/>
            <person name="Richards S."/>
            <person name="Yoder A."/>
            <person name="Worley K.C."/>
            <person name="Rogers J."/>
            <person name="Gibbs R.A."/>
        </authorList>
    </citation>
    <scope>NUCLEOTIDE SEQUENCE [LARGE SCALE GENOMIC DNA]</scope>
</reference>
<reference evidence="2" key="3">
    <citation type="submission" date="2025-09" db="UniProtKB">
        <authorList>
            <consortium name="Ensembl"/>
        </authorList>
    </citation>
    <scope>IDENTIFICATION</scope>
</reference>
<reference evidence="2" key="2">
    <citation type="submission" date="2025-08" db="UniProtKB">
        <authorList>
            <consortium name="Ensembl"/>
        </authorList>
    </citation>
    <scope>IDENTIFICATION</scope>
</reference>